<feature type="compositionally biased region" description="Basic and acidic residues" evidence="1">
    <location>
        <begin position="303"/>
        <end position="322"/>
    </location>
</feature>
<dbReference type="Proteomes" id="UP000321479">
    <property type="component" value="Chromosome"/>
</dbReference>
<dbReference type="Pfam" id="PF13100">
    <property type="entry name" value="OstA_2"/>
    <property type="match status" value="1"/>
</dbReference>
<feature type="region of interest" description="Disordered" evidence="1">
    <location>
        <begin position="292"/>
        <end position="340"/>
    </location>
</feature>
<feature type="compositionally biased region" description="Basic and acidic residues" evidence="1">
    <location>
        <begin position="757"/>
        <end position="767"/>
    </location>
</feature>
<gene>
    <name evidence="3" type="ORF">FRZ54_06535</name>
</gene>
<name>A0A5B8V2M4_9SPHI</name>
<evidence type="ECO:0000259" key="2">
    <source>
        <dbReference type="Pfam" id="PF13100"/>
    </source>
</evidence>
<sequence>MLTAVLTVSAQQKSVINLIKSSSVQGAKVNGVDVLKVYDATFQQDNSTLQSDSAYFHQRENTFDAFGHVLITQGDTMHIYSDKLNYNGNTKIAILTDNVRMIDKDATLTTNYLTYNTATKYGTYTGGGKLVNKDNVLTSKNGYYFAQTRDSYFRYDVRLVTPDALTLTDTMKYNSGSKIAYFYGPTNIYGKKKGKDNDTLYTENGSYDTNTEQAFFGKKNLYKQGTKTLTGDSLFYDRKKGFGKAIDHIIFNDTEQKMQLRGDLANYYKAEERTVVTKNAYAVIVTEQKDTSKTDSLANKRVATPDDDKNGMTDSVKKEKQKISAPPNTMPVNVAPKSKVDEKTISIKNSKQAKGDTSAVRSNKKGKPLTLSKLPVDTSIRKKDTTRMKHDSIYMTADTLETRVITWKDLKSIQEKERLSHIKDTTAKKDTASNKPPSIVYKVPVKHIDLSPPRLIPDSSYLHRHYFDNYKFDTVKRENIAITGKKKQKRDKNKPATDNTEPKKVASAKDAPDKGASDTEAPGKTPPPVAEKKLSKRDSLKKARIDSVYLVRPVKLDDTARVRILSAFHHVKMFKSDLQGKSDSAFYASSDSTIRLYINPIVWMQGSQLSADTINLQMRDKKLNNMELYPNAFVVNIEKGDSVHYNQMAGKKMRGFFKDDKLESLYVSGNAETIYFSRDSGKVANMQRSLSSRIRVNFKDSKVTTLLFMDKPEHRYGPLDKFSEEDKLLKGFIWKPKERPVSKESIIPSLNKNATVKNDKTKSDAKTRAGTKASPSKKPPGKDQVPVKAGKDTSSVKPGALPVIKQLKDSLQKQLPDTIKKSNDTSATRRKDTSAVRKAATKTDQ</sequence>
<feature type="region of interest" description="Disordered" evidence="1">
    <location>
        <begin position="745"/>
        <end position="845"/>
    </location>
</feature>
<protein>
    <recommendedName>
        <fullName evidence="2">Organic solvent tolerance-like N-terminal domain-containing protein</fullName>
    </recommendedName>
</protein>
<dbReference type="OrthoDB" id="9805931at2"/>
<evidence type="ECO:0000313" key="4">
    <source>
        <dbReference type="Proteomes" id="UP000321479"/>
    </source>
</evidence>
<evidence type="ECO:0000313" key="3">
    <source>
        <dbReference type="EMBL" id="QEC65614.1"/>
    </source>
</evidence>
<dbReference type="AlphaFoldDB" id="A0A5B8V2M4"/>
<dbReference type="Gene3D" id="2.60.450.10">
    <property type="entry name" value="Lipopolysaccharide (LPS) transport protein A like domain"/>
    <property type="match status" value="2"/>
</dbReference>
<accession>A0A5B8V2M4</accession>
<dbReference type="EMBL" id="CP042436">
    <property type="protein sequence ID" value="QEC65614.1"/>
    <property type="molecule type" value="Genomic_DNA"/>
</dbReference>
<feature type="region of interest" description="Disordered" evidence="1">
    <location>
        <begin position="481"/>
        <end position="537"/>
    </location>
</feature>
<feature type="domain" description="Organic solvent tolerance-like N-terminal" evidence="2">
    <location>
        <begin position="16"/>
        <end position="164"/>
    </location>
</feature>
<dbReference type="InterPro" id="IPR005653">
    <property type="entry name" value="OstA-like_N"/>
</dbReference>
<feature type="compositionally biased region" description="Basic and acidic residues" evidence="1">
    <location>
        <begin position="818"/>
        <end position="845"/>
    </location>
</feature>
<proteinExistence type="predicted"/>
<reference evidence="3 4" key="1">
    <citation type="journal article" date="2017" name="Curr. Microbiol.">
        <title>Mucilaginibacter ginsenosidivorans sp. nov., Isolated from Soil of Ginseng Field.</title>
        <authorList>
            <person name="Kim M.M."/>
            <person name="Siddiqi M.Z."/>
            <person name="Im W.T."/>
        </authorList>
    </citation>
    <scope>NUCLEOTIDE SEQUENCE [LARGE SCALE GENOMIC DNA]</scope>
    <source>
        <strain evidence="3 4">Gsoil 3017</strain>
    </source>
</reference>
<organism evidence="3 4">
    <name type="scientific">Mucilaginibacter ginsenosidivorans</name>
    <dbReference type="NCBI Taxonomy" id="398053"/>
    <lineage>
        <taxon>Bacteria</taxon>
        <taxon>Pseudomonadati</taxon>
        <taxon>Bacteroidota</taxon>
        <taxon>Sphingobacteriia</taxon>
        <taxon>Sphingobacteriales</taxon>
        <taxon>Sphingobacteriaceae</taxon>
        <taxon>Mucilaginibacter</taxon>
    </lineage>
</organism>
<dbReference type="KEGG" id="mgin:FRZ54_06535"/>
<evidence type="ECO:0000256" key="1">
    <source>
        <dbReference type="SAM" id="MobiDB-lite"/>
    </source>
</evidence>
<keyword evidence="4" id="KW-1185">Reference proteome</keyword>
<feature type="region of interest" description="Disordered" evidence="1">
    <location>
        <begin position="349"/>
        <end position="368"/>
    </location>
</feature>